<dbReference type="OrthoDB" id="8481499at2"/>
<keyword evidence="3" id="KW-0456">Lyase</keyword>
<dbReference type="PANTHER" id="PTHR11105:SF0">
    <property type="entry name" value="CITRAMALYL-COA LYASE, MITOCHONDRIAL"/>
    <property type="match status" value="1"/>
</dbReference>
<dbReference type="RefSeq" id="WP_092343192.1">
    <property type="nucleotide sequence ID" value="NZ_LN906597.1"/>
</dbReference>
<gene>
    <name evidence="3" type="primary">citE</name>
    <name evidence="3" type="ORF">Ark11_1282</name>
</gene>
<evidence type="ECO:0000313" key="3">
    <source>
        <dbReference type="EMBL" id="CUT18087.1"/>
    </source>
</evidence>
<name>A0A0S4M2T8_9BURK</name>
<evidence type="ECO:0000256" key="1">
    <source>
        <dbReference type="ARBA" id="ARBA00022723"/>
    </source>
</evidence>
<dbReference type="STRING" id="1561003.Ark11_1282"/>
<evidence type="ECO:0000313" key="4">
    <source>
        <dbReference type="Proteomes" id="UP000198651"/>
    </source>
</evidence>
<keyword evidence="1" id="KW-0479">Metal-binding</keyword>
<dbReference type="GO" id="GO:0047777">
    <property type="term" value="F:(S)-citramalyl-CoA lyase activity"/>
    <property type="evidence" value="ECO:0007669"/>
    <property type="project" value="TreeGrafter"/>
</dbReference>
<dbReference type="Proteomes" id="UP000198651">
    <property type="component" value="Chromosome I"/>
</dbReference>
<organism evidence="3 4">
    <name type="scientific">Candidatus Ichthyocystis hellenicum</name>
    <dbReference type="NCBI Taxonomy" id="1561003"/>
    <lineage>
        <taxon>Bacteria</taxon>
        <taxon>Pseudomonadati</taxon>
        <taxon>Pseudomonadota</taxon>
        <taxon>Betaproteobacteria</taxon>
        <taxon>Burkholderiales</taxon>
        <taxon>Candidatus Ichthyocystis</taxon>
    </lineage>
</organism>
<sequence>MINPDKVLWNTKKCYRRPVIPSCDHYAGNESFIKKATEKQQKLGPIFDITLDCDDGSVVDQERQQVELFIKIINDSSANKFSRIGVRVHSPDSNFFEHEVESLIKHSGSKLSYITIPKVGTHSEFAKALSWIDELVTKHLDDRKIPIHPIVETLESVEDVFSIAAEPSVECISFGIMDFVSSFDTLIPDSTMKSPDQFTHPSVVSAKKSIVAACAAHQRVASHNVTIKINDEDIVLQDANRARYFGFTRMWSIHPSQIEPIIRAMTPCRELISYASDILIMAYNNHWGPVKDANDELKDRASYRYYWQILKLAQSMNIDMPDGVKVFFDS</sequence>
<reference evidence="4" key="1">
    <citation type="submission" date="2015-11" db="EMBL/GenBank/DDBJ databases">
        <authorList>
            <person name="Seth-Smith H.M.B."/>
        </authorList>
    </citation>
    <scope>NUCLEOTIDE SEQUENCE [LARGE SCALE GENOMIC DNA]</scope>
    <source>
        <strain evidence="4">2013Ark11</strain>
    </source>
</reference>
<dbReference type="Gene3D" id="6.10.140.960">
    <property type="match status" value="1"/>
</dbReference>
<dbReference type="Gene3D" id="3.20.20.60">
    <property type="entry name" value="Phosphoenolpyruvate-binding domains"/>
    <property type="match status" value="1"/>
</dbReference>
<dbReference type="SUPFAM" id="SSF51621">
    <property type="entry name" value="Phosphoenolpyruvate/pyruvate domain"/>
    <property type="match status" value="1"/>
</dbReference>
<accession>A0A0S4M2T8</accession>
<proteinExistence type="predicted"/>
<dbReference type="InterPro" id="IPR005000">
    <property type="entry name" value="Aldolase/citrate-lyase_domain"/>
</dbReference>
<dbReference type="InterPro" id="IPR040442">
    <property type="entry name" value="Pyrv_kinase-like_dom_sf"/>
</dbReference>
<protein>
    <submittedName>
        <fullName evidence="3">Citrate lyase beta subunit</fullName>
    </submittedName>
</protein>
<dbReference type="GO" id="GO:0046872">
    <property type="term" value="F:metal ion binding"/>
    <property type="evidence" value="ECO:0007669"/>
    <property type="project" value="UniProtKB-KW"/>
</dbReference>
<evidence type="ECO:0000259" key="2">
    <source>
        <dbReference type="Pfam" id="PF03328"/>
    </source>
</evidence>
<keyword evidence="4" id="KW-1185">Reference proteome</keyword>
<dbReference type="EMBL" id="LN906597">
    <property type="protein sequence ID" value="CUT18087.1"/>
    <property type="molecule type" value="Genomic_DNA"/>
</dbReference>
<dbReference type="InterPro" id="IPR015813">
    <property type="entry name" value="Pyrv/PenolPyrv_kinase-like_dom"/>
</dbReference>
<dbReference type="AlphaFoldDB" id="A0A0S4M2T8"/>
<feature type="domain" description="HpcH/HpaI aldolase/citrate lyase" evidence="2">
    <location>
        <begin position="51"/>
        <end position="255"/>
    </location>
</feature>
<dbReference type="PANTHER" id="PTHR11105">
    <property type="entry name" value="CITRATE LYASE SUBUNIT BETA-RELATED"/>
    <property type="match status" value="1"/>
</dbReference>
<dbReference type="PATRIC" id="fig|1561003.3.peg.1317"/>
<dbReference type="GO" id="GO:0106064">
    <property type="term" value="P:regulation of cobalamin metabolic process"/>
    <property type="evidence" value="ECO:0007669"/>
    <property type="project" value="TreeGrafter"/>
</dbReference>
<dbReference type="InterPro" id="IPR040186">
    <property type="entry name" value="Citramalyl-CoA_lyase"/>
</dbReference>
<dbReference type="Pfam" id="PF03328">
    <property type="entry name" value="HpcH_HpaI"/>
    <property type="match status" value="1"/>
</dbReference>